<dbReference type="Pfam" id="PF01557">
    <property type="entry name" value="FAA_hydrolase"/>
    <property type="match status" value="1"/>
</dbReference>
<feature type="domain" description="Fumarylacetoacetase-like C-terminal" evidence="2">
    <location>
        <begin position="30"/>
        <end position="229"/>
    </location>
</feature>
<dbReference type="PANTHER" id="PTHR11820">
    <property type="entry name" value="ACYLPYRUVASE"/>
    <property type="match status" value="1"/>
</dbReference>
<protein>
    <submittedName>
        <fullName evidence="3">Fumarylacetoacetate hydrolase family protein</fullName>
    </submittedName>
</protein>
<proteinExistence type="predicted"/>
<dbReference type="RefSeq" id="WP_327600223.1">
    <property type="nucleotide sequence ID" value="NZ_JAYXHS010000003.1"/>
</dbReference>
<dbReference type="InterPro" id="IPR011234">
    <property type="entry name" value="Fumarylacetoacetase-like_C"/>
</dbReference>
<dbReference type="GO" id="GO:0016787">
    <property type="term" value="F:hydrolase activity"/>
    <property type="evidence" value="ECO:0007669"/>
    <property type="project" value="UniProtKB-KW"/>
</dbReference>
<dbReference type="EMBL" id="JAYXHS010000003">
    <property type="protein sequence ID" value="MEC5387247.1"/>
    <property type="molecule type" value="Genomic_DNA"/>
</dbReference>
<name>A0ABU6K6W9_9RHOO</name>
<gene>
    <name evidence="3" type="ORF">VVD49_16070</name>
</gene>
<keyword evidence="4" id="KW-1185">Reference proteome</keyword>
<comment type="caution">
    <text evidence="3">The sequence shown here is derived from an EMBL/GenBank/DDBJ whole genome shotgun (WGS) entry which is preliminary data.</text>
</comment>
<evidence type="ECO:0000313" key="4">
    <source>
        <dbReference type="Proteomes" id="UP001331561"/>
    </source>
</evidence>
<keyword evidence="3" id="KW-0378">Hydrolase</keyword>
<evidence type="ECO:0000256" key="1">
    <source>
        <dbReference type="ARBA" id="ARBA00022723"/>
    </source>
</evidence>
<reference evidence="3 4" key="1">
    <citation type="submission" date="2024-01" db="EMBL/GenBank/DDBJ databases">
        <title>Uliginosibacterium soil sp. nov.</title>
        <authorList>
            <person name="Lv Y."/>
        </authorList>
    </citation>
    <scope>NUCLEOTIDE SEQUENCE [LARGE SCALE GENOMIC DNA]</scope>
    <source>
        <strain evidence="3 4">H3</strain>
    </source>
</reference>
<dbReference type="Gene3D" id="3.90.850.10">
    <property type="entry name" value="Fumarylacetoacetase-like, C-terminal domain"/>
    <property type="match status" value="1"/>
</dbReference>
<dbReference type="Proteomes" id="UP001331561">
    <property type="component" value="Unassembled WGS sequence"/>
</dbReference>
<keyword evidence="1" id="KW-0479">Metal-binding</keyword>
<sequence length="233" mass="24705">MSAQEFVVAPPATVSLPVAGSNARFPVRRIYCVGRNYLDHIREMGNDVKEPPIFFAKPTDAIVQDGATIAYAAVTENFHYEVELAVAIGRSGHNITEGEALSHVFGYAVALDMTRRDLQKALSSKGSPWDVAKGFDQACPCGTIHPAASVGKIDDGAIKLSVNGEVKQQSTLDHMIWNVPQIIAELSRLFVLQPGDLLLTGTPAGVGPVIPGDVMVGSIDKLGSLTITVGARG</sequence>
<dbReference type="PANTHER" id="PTHR11820:SF90">
    <property type="entry name" value="FLUTATHIONE S-TRANSFERASE"/>
    <property type="match status" value="1"/>
</dbReference>
<accession>A0ABU6K6W9</accession>
<evidence type="ECO:0000313" key="3">
    <source>
        <dbReference type="EMBL" id="MEC5387247.1"/>
    </source>
</evidence>
<dbReference type="InterPro" id="IPR036663">
    <property type="entry name" value="Fumarylacetoacetase_C_sf"/>
</dbReference>
<organism evidence="3 4">
    <name type="scientific">Uliginosibacterium silvisoli</name>
    <dbReference type="NCBI Taxonomy" id="3114758"/>
    <lineage>
        <taxon>Bacteria</taxon>
        <taxon>Pseudomonadati</taxon>
        <taxon>Pseudomonadota</taxon>
        <taxon>Betaproteobacteria</taxon>
        <taxon>Rhodocyclales</taxon>
        <taxon>Zoogloeaceae</taxon>
        <taxon>Uliginosibacterium</taxon>
    </lineage>
</organism>
<evidence type="ECO:0000259" key="2">
    <source>
        <dbReference type="Pfam" id="PF01557"/>
    </source>
</evidence>
<dbReference type="SUPFAM" id="SSF56529">
    <property type="entry name" value="FAH"/>
    <property type="match status" value="1"/>
</dbReference>